<dbReference type="SUPFAM" id="SSF81321">
    <property type="entry name" value="Family A G protein-coupled receptor-like"/>
    <property type="match status" value="1"/>
</dbReference>
<evidence type="ECO:0000313" key="8">
    <source>
        <dbReference type="EMBL" id="CAF1505909.1"/>
    </source>
</evidence>
<accession>A0A814QZD1</accession>
<feature type="transmembrane region" description="Helical" evidence="5">
    <location>
        <begin position="99"/>
        <end position="121"/>
    </location>
</feature>
<evidence type="ECO:0000256" key="1">
    <source>
        <dbReference type="ARBA" id="ARBA00004370"/>
    </source>
</evidence>
<evidence type="ECO:0000313" key="9">
    <source>
        <dbReference type="Proteomes" id="UP000663828"/>
    </source>
</evidence>
<feature type="transmembrane region" description="Helical" evidence="5">
    <location>
        <begin position="29"/>
        <end position="52"/>
    </location>
</feature>
<evidence type="ECO:0000259" key="6">
    <source>
        <dbReference type="PROSITE" id="PS50262"/>
    </source>
</evidence>
<feature type="transmembrane region" description="Helical" evidence="5">
    <location>
        <begin position="64"/>
        <end position="87"/>
    </location>
</feature>
<dbReference type="Proteomes" id="UP000663852">
    <property type="component" value="Unassembled WGS sequence"/>
</dbReference>
<dbReference type="EMBL" id="CAJNOJ010000663">
    <property type="protein sequence ID" value="CAF1505909.1"/>
    <property type="molecule type" value="Genomic_DNA"/>
</dbReference>
<name>A0A814QZD1_ADIRI</name>
<sequence length="333" mass="39003">MTSYLNLTAQQSAALLAMYDIDIPVSVRFWNYLILDVLSITCALVILYHLLADRTLRQAPRNHFIIVLLCVGLIYQLTTIPFMLHFYRVGYSWKITPAFANFWTFIDNSSFISVLIGFAWATVERHILIFHNSWMTTKRQRFFIHYLPFMLVLTYCYTYWFFIVFFAPCVNLFVLSPMNGVPGTCTLTLKFWGTYDSIFNQLLPTFTIILASVALLIRVLWQKSRLNRSIHWRQQRKMTIQLLSISLLYFVFNFPRSIIRAMVLSGVSGYIFVKLNSHFIYFAIQLIFFFPFICCLATSELSKKFRRFLGNNSRHNTVLPLNEVKLGGNTRKV</sequence>
<comment type="subcellular location">
    <subcellularLocation>
        <location evidence="1">Membrane</location>
    </subcellularLocation>
</comment>
<keyword evidence="9" id="KW-1185">Reference proteome</keyword>
<dbReference type="InterPro" id="IPR017452">
    <property type="entry name" value="GPCR_Rhodpsn_7TM"/>
</dbReference>
<gene>
    <name evidence="8" type="ORF">EDS130_LOCUS42928</name>
    <name evidence="7" type="ORF">XAT740_LOCUS19678</name>
</gene>
<dbReference type="Proteomes" id="UP000663828">
    <property type="component" value="Unassembled WGS sequence"/>
</dbReference>
<feature type="transmembrane region" description="Helical" evidence="5">
    <location>
        <begin position="142"/>
        <end position="167"/>
    </location>
</feature>
<dbReference type="PROSITE" id="PS50262">
    <property type="entry name" value="G_PROTEIN_RECEP_F1_2"/>
    <property type="match status" value="1"/>
</dbReference>
<feature type="transmembrane region" description="Helical" evidence="5">
    <location>
        <begin position="198"/>
        <end position="221"/>
    </location>
</feature>
<evidence type="ECO:0000313" key="7">
    <source>
        <dbReference type="EMBL" id="CAF1126687.1"/>
    </source>
</evidence>
<organism evidence="7 9">
    <name type="scientific">Adineta ricciae</name>
    <name type="common">Rotifer</name>
    <dbReference type="NCBI Taxonomy" id="249248"/>
    <lineage>
        <taxon>Eukaryota</taxon>
        <taxon>Metazoa</taxon>
        <taxon>Spiralia</taxon>
        <taxon>Gnathifera</taxon>
        <taxon>Rotifera</taxon>
        <taxon>Eurotatoria</taxon>
        <taxon>Bdelloidea</taxon>
        <taxon>Adinetida</taxon>
        <taxon>Adinetidae</taxon>
        <taxon>Adineta</taxon>
    </lineage>
</organism>
<dbReference type="CDD" id="cd00637">
    <property type="entry name" value="7tm_classA_rhodopsin-like"/>
    <property type="match status" value="1"/>
</dbReference>
<comment type="caution">
    <text evidence="7">The sequence shown here is derived from an EMBL/GenBank/DDBJ whole genome shotgun (WGS) entry which is preliminary data.</text>
</comment>
<evidence type="ECO:0000256" key="3">
    <source>
        <dbReference type="ARBA" id="ARBA00022989"/>
    </source>
</evidence>
<feature type="domain" description="G-protein coupled receptors family 1 profile" evidence="6">
    <location>
        <begin position="42"/>
        <end position="294"/>
    </location>
</feature>
<dbReference type="EMBL" id="CAJNOR010001349">
    <property type="protein sequence ID" value="CAF1126687.1"/>
    <property type="molecule type" value="Genomic_DNA"/>
</dbReference>
<dbReference type="AlphaFoldDB" id="A0A814QZD1"/>
<feature type="transmembrane region" description="Helical" evidence="5">
    <location>
        <begin position="279"/>
        <end position="298"/>
    </location>
</feature>
<keyword evidence="4 5" id="KW-0472">Membrane</keyword>
<evidence type="ECO:0000256" key="5">
    <source>
        <dbReference type="SAM" id="Phobius"/>
    </source>
</evidence>
<feature type="transmembrane region" description="Helical" evidence="5">
    <location>
        <begin position="242"/>
        <end position="259"/>
    </location>
</feature>
<evidence type="ECO:0000256" key="4">
    <source>
        <dbReference type="ARBA" id="ARBA00023136"/>
    </source>
</evidence>
<keyword evidence="3 5" id="KW-1133">Transmembrane helix</keyword>
<proteinExistence type="predicted"/>
<dbReference type="GO" id="GO:0016020">
    <property type="term" value="C:membrane"/>
    <property type="evidence" value="ECO:0007669"/>
    <property type="project" value="UniProtKB-SubCell"/>
</dbReference>
<protein>
    <recommendedName>
        <fullName evidence="6">G-protein coupled receptors family 1 profile domain-containing protein</fullName>
    </recommendedName>
</protein>
<dbReference type="Gene3D" id="1.20.1070.10">
    <property type="entry name" value="Rhodopsin 7-helix transmembrane proteins"/>
    <property type="match status" value="1"/>
</dbReference>
<keyword evidence="2 5" id="KW-0812">Transmembrane</keyword>
<reference evidence="7" key="1">
    <citation type="submission" date="2021-02" db="EMBL/GenBank/DDBJ databases">
        <authorList>
            <person name="Nowell W R."/>
        </authorList>
    </citation>
    <scope>NUCLEOTIDE SEQUENCE</scope>
</reference>
<evidence type="ECO:0000256" key="2">
    <source>
        <dbReference type="ARBA" id="ARBA00022692"/>
    </source>
</evidence>